<dbReference type="PANTHER" id="PTHR34387">
    <property type="entry name" value="SLR1258 PROTEIN"/>
    <property type="match status" value="1"/>
</dbReference>
<dbReference type="STRING" id="505317.OA57_06640"/>
<comment type="caution">
    <text evidence="2">The sequence shown here is derived from an EMBL/GenBank/DDBJ whole genome shotgun (WGS) entry which is preliminary data.</text>
</comment>
<dbReference type="OrthoDB" id="7062395at2"/>
<proteinExistence type="predicted"/>
<feature type="signal peptide" evidence="1">
    <location>
        <begin position="1"/>
        <end position="25"/>
    </location>
</feature>
<gene>
    <name evidence="2" type="ORF">OA57_06640</name>
</gene>
<dbReference type="Pfam" id="PF04402">
    <property type="entry name" value="SIMPL"/>
    <property type="match status" value="1"/>
</dbReference>
<keyword evidence="1" id="KW-0732">Signal</keyword>
<dbReference type="PANTHER" id="PTHR34387:SF1">
    <property type="entry name" value="PERIPLASMIC IMMUNOGENIC PROTEIN"/>
    <property type="match status" value="1"/>
</dbReference>
<reference evidence="2 3" key="1">
    <citation type="submission" date="2014-11" db="EMBL/GenBank/DDBJ databases">
        <title>Draft genome sequence of Chelonobacter oris 1662T, associated with respiratory disease in Hermann's Tortoises.</title>
        <authorList>
            <person name="Kudirkiene E."/>
            <person name="Hansen M.J."/>
            <person name="Bojesen A.M."/>
        </authorList>
    </citation>
    <scope>NUCLEOTIDE SEQUENCE [LARGE SCALE GENOMIC DNA]</scope>
    <source>
        <strain evidence="2 3">1662</strain>
    </source>
</reference>
<evidence type="ECO:0000256" key="1">
    <source>
        <dbReference type="SAM" id="SignalP"/>
    </source>
</evidence>
<dbReference type="GO" id="GO:0006974">
    <property type="term" value="P:DNA damage response"/>
    <property type="evidence" value="ECO:0007669"/>
    <property type="project" value="TreeGrafter"/>
</dbReference>
<dbReference type="InterPro" id="IPR052022">
    <property type="entry name" value="26kDa_periplasmic_antigen"/>
</dbReference>
<dbReference type="InterPro" id="IPR007497">
    <property type="entry name" value="SIMPL/DUF541"/>
</dbReference>
<accession>A0A0A3ATV9</accession>
<keyword evidence="3" id="KW-1185">Reference proteome</keyword>
<sequence>MKHHLLKTLFGGSILLLATALPLQAAEQQDNEPQRINFSVQSARQVERDTMQVVLYAQESGKNLKAINASLTQKLNLAVDEAKKRNIQTGMTNRRTNISYDKQGKPNGWIDHVEIALESNDFTALSELITATGGQLAVQNIRFTVSDEKKQSLEKALTEEVLQAFKQKAELIGRNLSAKGYRISNLDIGSPTDVGADSPPVYYERQLSFSSAETPPSMMEVQSGMADLKIQLNATINLINE</sequence>
<feature type="chain" id="PRO_5001997805" description="Periplasmic/secreted protein" evidence="1">
    <location>
        <begin position="26"/>
        <end position="241"/>
    </location>
</feature>
<dbReference type="Gene3D" id="3.30.70.2970">
    <property type="entry name" value="Protein of unknown function (DUF541), domain 2"/>
    <property type="match status" value="1"/>
</dbReference>
<dbReference type="RefSeq" id="WP_034615227.1">
    <property type="nucleotide sequence ID" value="NZ_JSUM01000010.1"/>
</dbReference>
<dbReference type="EMBL" id="JSUM01000010">
    <property type="protein sequence ID" value="KGQ70515.1"/>
    <property type="molecule type" value="Genomic_DNA"/>
</dbReference>
<dbReference type="AlphaFoldDB" id="A0A0A3ATV9"/>
<evidence type="ECO:0000313" key="2">
    <source>
        <dbReference type="EMBL" id="KGQ70515.1"/>
    </source>
</evidence>
<protein>
    <recommendedName>
        <fullName evidence="4">Periplasmic/secreted protein</fullName>
    </recommendedName>
</protein>
<dbReference type="Proteomes" id="UP000030380">
    <property type="component" value="Unassembled WGS sequence"/>
</dbReference>
<name>A0A0A3ATV9_9PAST</name>
<evidence type="ECO:0008006" key="4">
    <source>
        <dbReference type="Google" id="ProtNLM"/>
    </source>
</evidence>
<dbReference type="Gene3D" id="3.30.110.170">
    <property type="entry name" value="Protein of unknown function (DUF541), domain 1"/>
    <property type="match status" value="1"/>
</dbReference>
<evidence type="ECO:0000313" key="3">
    <source>
        <dbReference type="Proteomes" id="UP000030380"/>
    </source>
</evidence>
<organism evidence="2 3">
    <name type="scientific">Chelonobacter oris</name>
    <dbReference type="NCBI Taxonomy" id="505317"/>
    <lineage>
        <taxon>Bacteria</taxon>
        <taxon>Pseudomonadati</taxon>
        <taxon>Pseudomonadota</taxon>
        <taxon>Gammaproteobacteria</taxon>
        <taxon>Pasteurellales</taxon>
        <taxon>Pasteurellaceae</taxon>
        <taxon>Chelonobacter</taxon>
    </lineage>
</organism>